<gene>
    <name evidence="2" type="primary">LOC105134576</name>
</gene>
<dbReference type="KEGG" id="peu:105134576"/>
<dbReference type="GeneID" id="105134576"/>
<dbReference type="Proteomes" id="UP000694918">
    <property type="component" value="Unplaced"/>
</dbReference>
<proteinExistence type="predicted"/>
<evidence type="ECO:0000313" key="2">
    <source>
        <dbReference type="RefSeq" id="XP_011037336.1"/>
    </source>
</evidence>
<dbReference type="AlphaFoldDB" id="A0AAJ6UY06"/>
<reference evidence="2" key="1">
    <citation type="submission" date="2025-08" db="UniProtKB">
        <authorList>
            <consortium name="RefSeq"/>
        </authorList>
    </citation>
    <scope>IDENTIFICATION</scope>
</reference>
<accession>A0AAJ6UY06</accession>
<keyword evidence="1" id="KW-1185">Reference proteome</keyword>
<dbReference type="RefSeq" id="XP_011037336.1">
    <property type="nucleotide sequence ID" value="XM_011039034.1"/>
</dbReference>
<name>A0AAJ6UY06_POPEU</name>
<sequence length="242" mass="26470">MERENEKLCLLLASVTQTDHLPFAQLLSPTSLNWNSASSSVPTTTTNTTAMPAKIGRTRIRRMKNVTTSGKGKRNSIGFGATESSRMGLLQDDLLQEFKAALEVNEKDTSTEQSHLVFQDAQQKPKELMFEDFCGIQYSDLSSSLSLSSELTPTDGEVAEQLNSSMTDDLTKLLDIFPSSPLQLSDLYTDDISNGQTSVIIDDNNMDIDMQQQIALLFPTTATDQGGRAVGTGSWDSLPGIY</sequence>
<protein>
    <submittedName>
        <fullName evidence="2">Uncharacterized protein LOC105134576</fullName>
    </submittedName>
</protein>
<evidence type="ECO:0000313" key="1">
    <source>
        <dbReference type="Proteomes" id="UP000694918"/>
    </source>
</evidence>
<organism evidence="1 2">
    <name type="scientific">Populus euphratica</name>
    <name type="common">Euphrates poplar</name>
    <dbReference type="NCBI Taxonomy" id="75702"/>
    <lineage>
        <taxon>Eukaryota</taxon>
        <taxon>Viridiplantae</taxon>
        <taxon>Streptophyta</taxon>
        <taxon>Embryophyta</taxon>
        <taxon>Tracheophyta</taxon>
        <taxon>Spermatophyta</taxon>
        <taxon>Magnoliopsida</taxon>
        <taxon>eudicotyledons</taxon>
        <taxon>Gunneridae</taxon>
        <taxon>Pentapetalae</taxon>
        <taxon>rosids</taxon>
        <taxon>fabids</taxon>
        <taxon>Malpighiales</taxon>
        <taxon>Salicaceae</taxon>
        <taxon>Saliceae</taxon>
        <taxon>Populus</taxon>
    </lineage>
</organism>